<reference evidence="1" key="1">
    <citation type="journal article" date="2014" name="Front. Microbiol.">
        <title>High frequency of phylogenetically diverse reductive dehalogenase-homologous genes in deep subseafloor sedimentary metagenomes.</title>
        <authorList>
            <person name="Kawai M."/>
            <person name="Futagami T."/>
            <person name="Toyoda A."/>
            <person name="Takaki Y."/>
            <person name="Nishi S."/>
            <person name="Hori S."/>
            <person name="Arai W."/>
            <person name="Tsubouchi T."/>
            <person name="Morono Y."/>
            <person name="Uchiyama I."/>
            <person name="Ito T."/>
            <person name="Fujiyama A."/>
            <person name="Inagaki F."/>
            <person name="Takami H."/>
        </authorList>
    </citation>
    <scope>NUCLEOTIDE SEQUENCE</scope>
    <source>
        <strain evidence="1">Expedition CK06-06</strain>
    </source>
</reference>
<sequence>MTLDKAIEILKELPHNLNNVLDYDQQDAINLGQEALKREQAKRTQLSGLVIAPLPGEDSN</sequence>
<organism evidence="1">
    <name type="scientific">marine sediment metagenome</name>
    <dbReference type="NCBI Taxonomy" id="412755"/>
    <lineage>
        <taxon>unclassified sequences</taxon>
        <taxon>metagenomes</taxon>
        <taxon>ecological metagenomes</taxon>
    </lineage>
</organism>
<proteinExistence type="predicted"/>
<dbReference type="EMBL" id="BARU01028013">
    <property type="protein sequence ID" value="GAH65681.1"/>
    <property type="molecule type" value="Genomic_DNA"/>
</dbReference>
<protein>
    <submittedName>
        <fullName evidence="1">Uncharacterized protein</fullName>
    </submittedName>
</protein>
<gene>
    <name evidence="1" type="ORF">S03H2_44765</name>
</gene>
<accession>X1H676</accession>
<comment type="caution">
    <text evidence="1">The sequence shown here is derived from an EMBL/GenBank/DDBJ whole genome shotgun (WGS) entry which is preliminary data.</text>
</comment>
<dbReference type="AlphaFoldDB" id="X1H676"/>
<evidence type="ECO:0000313" key="1">
    <source>
        <dbReference type="EMBL" id="GAH65681.1"/>
    </source>
</evidence>
<name>X1H676_9ZZZZ</name>